<accession>A0A3B0W607</accession>
<evidence type="ECO:0000313" key="2">
    <source>
        <dbReference type="EMBL" id="VAW51348.1"/>
    </source>
</evidence>
<sequence length="85" mass="9123">MTESGIINEIITTAKIQGISQGELATRAGIRQETLSRARKNSTLRFSTVQQLAQIVGLQLKLIADNPVADKIQEGTLFPTPSASS</sequence>
<dbReference type="EMBL" id="UOFD01000028">
    <property type="protein sequence ID" value="VAW51348.1"/>
    <property type="molecule type" value="Genomic_DNA"/>
</dbReference>
<dbReference type="GO" id="GO:0003677">
    <property type="term" value="F:DNA binding"/>
    <property type="evidence" value="ECO:0007669"/>
    <property type="project" value="InterPro"/>
</dbReference>
<dbReference type="Gene3D" id="1.10.260.40">
    <property type="entry name" value="lambda repressor-like DNA-binding domains"/>
    <property type="match status" value="1"/>
</dbReference>
<dbReference type="PROSITE" id="PS50943">
    <property type="entry name" value="HTH_CROC1"/>
    <property type="match status" value="1"/>
</dbReference>
<evidence type="ECO:0000259" key="1">
    <source>
        <dbReference type="PROSITE" id="PS50943"/>
    </source>
</evidence>
<reference evidence="2" key="1">
    <citation type="submission" date="2018-06" db="EMBL/GenBank/DDBJ databases">
        <authorList>
            <person name="Zhirakovskaya E."/>
        </authorList>
    </citation>
    <scope>NUCLEOTIDE SEQUENCE</scope>
</reference>
<dbReference type="AlphaFoldDB" id="A0A3B0W607"/>
<protein>
    <recommendedName>
        <fullName evidence="1">HTH cro/C1-type domain-containing protein</fullName>
    </recommendedName>
</protein>
<proteinExistence type="predicted"/>
<name>A0A3B0W607_9ZZZZ</name>
<feature type="domain" description="HTH cro/C1-type" evidence="1">
    <location>
        <begin position="15"/>
        <end position="63"/>
    </location>
</feature>
<gene>
    <name evidence="2" type="ORF">MNBD_GAMMA06-940</name>
</gene>
<dbReference type="InterPro" id="IPR001387">
    <property type="entry name" value="Cro/C1-type_HTH"/>
</dbReference>
<dbReference type="SUPFAM" id="SSF47413">
    <property type="entry name" value="lambda repressor-like DNA-binding domains"/>
    <property type="match status" value="1"/>
</dbReference>
<dbReference type="CDD" id="cd00093">
    <property type="entry name" value="HTH_XRE"/>
    <property type="match status" value="1"/>
</dbReference>
<dbReference type="InterPro" id="IPR010982">
    <property type="entry name" value="Lambda_DNA-bd_dom_sf"/>
</dbReference>
<dbReference type="Pfam" id="PF01381">
    <property type="entry name" value="HTH_3"/>
    <property type="match status" value="1"/>
</dbReference>
<organism evidence="2">
    <name type="scientific">hydrothermal vent metagenome</name>
    <dbReference type="NCBI Taxonomy" id="652676"/>
    <lineage>
        <taxon>unclassified sequences</taxon>
        <taxon>metagenomes</taxon>
        <taxon>ecological metagenomes</taxon>
    </lineage>
</organism>